<proteinExistence type="predicted"/>
<keyword evidence="1" id="KW-0732">Signal</keyword>
<evidence type="ECO:0000256" key="1">
    <source>
        <dbReference type="SAM" id="SignalP"/>
    </source>
</evidence>
<dbReference type="EMBL" id="CP137852">
    <property type="protein sequence ID" value="WPB84876.1"/>
    <property type="molecule type" value="Genomic_DNA"/>
</dbReference>
<feature type="chain" id="PRO_5045820117" evidence="1">
    <location>
        <begin position="23"/>
        <end position="138"/>
    </location>
</feature>
<feature type="signal peptide" evidence="1">
    <location>
        <begin position="1"/>
        <end position="22"/>
    </location>
</feature>
<name>A0ABZ0PHW5_9PROT</name>
<organism evidence="2 3">
    <name type="scientific">Sediminicoccus rosea</name>
    <dbReference type="NCBI Taxonomy" id="1225128"/>
    <lineage>
        <taxon>Bacteria</taxon>
        <taxon>Pseudomonadati</taxon>
        <taxon>Pseudomonadota</taxon>
        <taxon>Alphaproteobacteria</taxon>
        <taxon>Acetobacterales</taxon>
        <taxon>Roseomonadaceae</taxon>
        <taxon>Sediminicoccus</taxon>
    </lineage>
</organism>
<keyword evidence="3" id="KW-1185">Reference proteome</keyword>
<sequence length="138" mass="13984">MSPSRATLLAALGLALAQPALAQQGPIATPCAGNITIGPQLVRQQVAPDGSSAWAVLLGNARTHSIAVVVTASGFPPNLRTPSPERRMIVTAGTSNVPLLMVEAAAGVTAMPGNISLVLDQQAASGGPVIRVSNCSRW</sequence>
<gene>
    <name evidence="2" type="ORF">R9Z33_22630</name>
</gene>
<dbReference type="Proteomes" id="UP001305521">
    <property type="component" value="Chromosome"/>
</dbReference>
<evidence type="ECO:0000313" key="3">
    <source>
        <dbReference type="Proteomes" id="UP001305521"/>
    </source>
</evidence>
<reference evidence="2 3" key="1">
    <citation type="submission" date="2023-11" db="EMBL/GenBank/DDBJ databases">
        <title>Arctic aerobic anoxygenic photoheterotroph Sediminicoccus rosea KRV36 adapts its photosynthesis to long days of polar summer.</title>
        <authorList>
            <person name="Tomasch J."/>
            <person name="Kopejtka K."/>
            <person name="Bily T."/>
            <person name="Gardiner A.T."/>
            <person name="Gardian Z."/>
            <person name="Shivaramu S."/>
            <person name="Koblizek M."/>
            <person name="Engelhardt F."/>
            <person name="Kaftan D."/>
        </authorList>
    </citation>
    <scope>NUCLEOTIDE SEQUENCE [LARGE SCALE GENOMIC DNA]</scope>
    <source>
        <strain evidence="2 3">R-30</strain>
    </source>
</reference>
<dbReference type="RefSeq" id="WP_318648839.1">
    <property type="nucleotide sequence ID" value="NZ_CP137852.1"/>
</dbReference>
<evidence type="ECO:0000313" key="2">
    <source>
        <dbReference type="EMBL" id="WPB84876.1"/>
    </source>
</evidence>
<protein>
    <submittedName>
        <fullName evidence="2">Uncharacterized protein</fullName>
    </submittedName>
</protein>
<accession>A0ABZ0PHW5</accession>